<evidence type="ECO:0000256" key="2">
    <source>
        <dbReference type="ARBA" id="ARBA00023125"/>
    </source>
</evidence>
<keyword evidence="7" id="KW-1185">Reference proteome</keyword>
<keyword evidence="3" id="KW-0804">Transcription</keyword>
<dbReference type="Gene3D" id="1.10.357.10">
    <property type="entry name" value="Tetracycline Repressor, domain 2"/>
    <property type="match status" value="1"/>
</dbReference>
<dbReference type="GO" id="GO:0000976">
    <property type="term" value="F:transcription cis-regulatory region binding"/>
    <property type="evidence" value="ECO:0007669"/>
    <property type="project" value="TreeGrafter"/>
</dbReference>
<dbReference type="GO" id="GO:0003700">
    <property type="term" value="F:DNA-binding transcription factor activity"/>
    <property type="evidence" value="ECO:0007669"/>
    <property type="project" value="TreeGrafter"/>
</dbReference>
<name>A0A7K3M0L8_9ACTN</name>
<organism evidence="6 7">
    <name type="scientific">Phytoactinopolyspora mesophila</name>
    <dbReference type="NCBI Taxonomy" id="2650750"/>
    <lineage>
        <taxon>Bacteria</taxon>
        <taxon>Bacillati</taxon>
        <taxon>Actinomycetota</taxon>
        <taxon>Actinomycetes</taxon>
        <taxon>Jiangellales</taxon>
        <taxon>Jiangellaceae</taxon>
        <taxon>Phytoactinopolyspora</taxon>
    </lineage>
</organism>
<keyword evidence="1" id="KW-0805">Transcription regulation</keyword>
<feature type="DNA-binding region" description="H-T-H motif" evidence="4">
    <location>
        <begin position="38"/>
        <end position="57"/>
    </location>
</feature>
<evidence type="ECO:0000259" key="5">
    <source>
        <dbReference type="PROSITE" id="PS50977"/>
    </source>
</evidence>
<dbReference type="EMBL" id="WLZY01000002">
    <property type="protein sequence ID" value="NDL56843.1"/>
    <property type="molecule type" value="Genomic_DNA"/>
</dbReference>
<reference evidence="6 7" key="1">
    <citation type="submission" date="2019-11" db="EMBL/GenBank/DDBJ databases">
        <authorList>
            <person name="Li X.-J."/>
            <person name="Feng X.-M."/>
        </authorList>
    </citation>
    <scope>NUCLEOTIDE SEQUENCE [LARGE SCALE GENOMIC DNA]</scope>
    <source>
        <strain evidence="6 7">XMNu-373</strain>
    </source>
</reference>
<keyword evidence="2 4" id="KW-0238">DNA-binding</keyword>
<comment type="caution">
    <text evidence="6">The sequence shown here is derived from an EMBL/GenBank/DDBJ whole genome shotgun (WGS) entry which is preliminary data.</text>
</comment>
<dbReference type="PANTHER" id="PTHR30055:SF234">
    <property type="entry name" value="HTH-TYPE TRANSCRIPTIONAL REGULATOR BETI"/>
    <property type="match status" value="1"/>
</dbReference>
<dbReference type="Proteomes" id="UP000460435">
    <property type="component" value="Unassembled WGS sequence"/>
</dbReference>
<dbReference type="Pfam" id="PF00440">
    <property type="entry name" value="TetR_N"/>
    <property type="match status" value="1"/>
</dbReference>
<dbReference type="InterPro" id="IPR050109">
    <property type="entry name" value="HTH-type_TetR-like_transc_reg"/>
</dbReference>
<dbReference type="PANTHER" id="PTHR30055">
    <property type="entry name" value="HTH-TYPE TRANSCRIPTIONAL REGULATOR RUTR"/>
    <property type="match status" value="1"/>
</dbReference>
<evidence type="ECO:0000256" key="3">
    <source>
        <dbReference type="ARBA" id="ARBA00023163"/>
    </source>
</evidence>
<dbReference type="PRINTS" id="PR00455">
    <property type="entry name" value="HTHTETR"/>
</dbReference>
<dbReference type="InterPro" id="IPR001647">
    <property type="entry name" value="HTH_TetR"/>
</dbReference>
<evidence type="ECO:0000313" key="7">
    <source>
        <dbReference type="Proteomes" id="UP000460435"/>
    </source>
</evidence>
<dbReference type="InterPro" id="IPR009057">
    <property type="entry name" value="Homeodomain-like_sf"/>
</dbReference>
<accession>A0A7K3M0L8</accession>
<dbReference type="SUPFAM" id="SSF46689">
    <property type="entry name" value="Homeodomain-like"/>
    <property type="match status" value="1"/>
</dbReference>
<evidence type="ECO:0000313" key="6">
    <source>
        <dbReference type="EMBL" id="NDL56843.1"/>
    </source>
</evidence>
<evidence type="ECO:0000256" key="1">
    <source>
        <dbReference type="ARBA" id="ARBA00023015"/>
    </source>
</evidence>
<feature type="domain" description="HTH tetR-type" evidence="5">
    <location>
        <begin position="15"/>
        <end position="75"/>
    </location>
</feature>
<evidence type="ECO:0000256" key="4">
    <source>
        <dbReference type="PROSITE-ProRule" id="PRU00335"/>
    </source>
</evidence>
<dbReference type="AlphaFoldDB" id="A0A7K3M0L8"/>
<dbReference type="PROSITE" id="PS50977">
    <property type="entry name" value="HTH_TETR_2"/>
    <property type="match status" value="1"/>
</dbReference>
<gene>
    <name evidence="6" type="ORF">F7O44_07130</name>
</gene>
<dbReference type="RefSeq" id="WP_162449546.1">
    <property type="nucleotide sequence ID" value="NZ_WLZY01000002.1"/>
</dbReference>
<protein>
    <submittedName>
        <fullName evidence="6">TetR family transcriptional regulator</fullName>
    </submittedName>
</protein>
<sequence>MTTVKRSNKRSEKAKATRARIIEAARELFLERGYGATPLQEIADRAGVAVQTIYFVFGNKRTLLKELVDVTVAGDHEPTATTERPWFHSVLDAETADEQLRIHVHGSREVLERVAPLVQMVDTAAATDADVAEMWPADQRPRYEVQDAAAQALVTKPGARPDITAEHAADILFAVLSTEMFLLLVHIRHWTADQWEQWSYLTLRAHLCADVSV</sequence>
<proteinExistence type="predicted"/>